<dbReference type="Pfam" id="PF00172">
    <property type="entry name" value="Zn_clus"/>
    <property type="match status" value="1"/>
</dbReference>
<dbReference type="GO" id="GO:0000981">
    <property type="term" value="F:DNA-binding transcription factor activity, RNA polymerase II-specific"/>
    <property type="evidence" value="ECO:0007669"/>
    <property type="project" value="InterPro"/>
</dbReference>
<feature type="domain" description="Zn(2)-C6 fungal-type" evidence="4">
    <location>
        <begin position="24"/>
        <end position="54"/>
    </location>
</feature>
<evidence type="ECO:0000313" key="6">
    <source>
        <dbReference type="Proteomes" id="UP000481861"/>
    </source>
</evidence>
<reference evidence="5 6" key="1">
    <citation type="submission" date="2020-01" db="EMBL/GenBank/DDBJ databases">
        <authorList>
            <consortium name="DOE Joint Genome Institute"/>
            <person name="Haridas S."/>
            <person name="Albert R."/>
            <person name="Binder M."/>
            <person name="Bloem J."/>
            <person name="Labutti K."/>
            <person name="Salamov A."/>
            <person name="Andreopoulos B."/>
            <person name="Baker S.E."/>
            <person name="Barry K."/>
            <person name="Bills G."/>
            <person name="Bluhm B.H."/>
            <person name="Cannon C."/>
            <person name="Castanera R."/>
            <person name="Culley D.E."/>
            <person name="Daum C."/>
            <person name="Ezra D."/>
            <person name="Gonzalez J.B."/>
            <person name="Henrissat B."/>
            <person name="Kuo A."/>
            <person name="Liang C."/>
            <person name="Lipzen A."/>
            <person name="Lutzoni F."/>
            <person name="Magnuson J."/>
            <person name="Mondo S."/>
            <person name="Nolan M."/>
            <person name="Ohm R."/>
            <person name="Pangilinan J."/>
            <person name="Park H.-J.H."/>
            <person name="Ramirez L."/>
            <person name="Alfaro M."/>
            <person name="Sun H."/>
            <person name="Tritt A."/>
            <person name="Yoshinaga Y."/>
            <person name="Zwiers L.-H.L."/>
            <person name="Turgeon B.G."/>
            <person name="Goodwin S.B."/>
            <person name="Spatafora J.W."/>
            <person name="Crous P.W."/>
            <person name="Grigoriev I.V."/>
        </authorList>
    </citation>
    <scope>NUCLEOTIDE SEQUENCE [LARGE SCALE GENOMIC DNA]</scope>
    <source>
        <strain evidence="5 6">CBS 611.86</strain>
    </source>
</reference>
<keyword evidence="2" id="KW-0539">Nucleus</keyword>
<gene>
    <name evidence="5" type="ORF">BDV95DRAFT_480991</name>
</gene>
<accession>A0A7C8IIG5</accession>
<dbReference type="PANTHER" id="PTHR47431:SF4">
    <property type="entry name" value="ZN(II)2CYS6 TRANSCRIPTION FACTOR (EUROFUNG)"/>
    <property type="match status" value="1"/>
</dbReference>
<dbReference type="Gene3D" id="4.10.240.10">
    <property type="entry name" value="Zn(2)-C6 fungal-type DNA-binding domain"/>
    <property type="match status" value="1"/>
</dbReference>
<dbReference type="OrthoDB" id="10067394at2759"/>
<dbReference type="InterPro" id="IPR007219">
    <property type="entry name" value="XnlR_reg_dom"/>
</dbReference>
<name>A0A7C8IIG5_9PLEO</name>
<dbReference type="AlphaFoldDB" id="A0A7C8IIG5"/>
<evidence type="ECO:0000256" key="2">
    <source>
        <dbReference type="ARBA" id="ARBA00023242"/>
    </source>
</evidence>
<keyword evidence="1" id="KW-0479">Metal-binding</keyword>
<comment type="caution">
    <text evidence="5">The sequence shown here is derived from an EMBL/GenBank/DDBJ whole genome shotgun (WGS) entry which is preliminary data.</text>
</comment>
<dbReference type="GO" id="GO:0003677">
    <property type="term" value="F:DNA binding"/>
    <property type="evidence" value="ECO:0007669"/>
    <property type="project" value="InterPro"/>
</dbReference>
<organism evidence="5 6">
    <name type="scientific">Massariosphaeria phaeospora</name>
    <dbReference type="NCBI Taxonomy" id="100035"/>
    <lineage>
        <taxon>Eukaryota</taxon>
        <taxon>Fungi</taxon>
        <taxon>Dikarya</taxon>
        <taxon>Ascomycota</taxon>
        <taxon>Pezizomycotina</taxon>
        <taxon>Dothideomycetes</taxon>
        <taxon>Pleosporomycetidae</taxon>
        <taxon>Pleosporales</taxon>
        <taxon>Pleosporales incertae sedis</taxon>
        <taxon>Massariosphaeria</taxon>
    </lineage>
</organism>
<dbReference type="PANTHER" id="PTHR47431">
    <property type="entry name" value="ZN(II)2CYS6 TRANSCRIPTION FACTOR (EUROFUNG)-RELATED"/>
    <property type="match status" value="1"/>
</dbReference>
<evidence type="ECO:0000256" key="3">
    <source>
        <dbReference type="SAM" id="MobiDB-lite"/>
    </source>
</evidence>
<dbReference type="Pfam" id="PF04082">
    <property type="entry name" value="Fungal_trans"/>
    <property type="match status" value="1"/>
</dbReference>
<dbReference type="InterPro" id="IPR001138">
    <property type="entry name" value="Zn2Cys6_DnaBD"/>
</dbReference>
<dbReference type="EMBL" id="JAADJZ010000002">
    <property type="protein sequence ID" value="KAF2877233.1"/>
    <property type="molecule type" value="Genomic_DNA"/>
</dbReference>
<feature type="region of interest" description="Disordered" evidence="3">
    <location>
        <begin position="53"/>
        <end position="87"/>
    </location>
</feature>
<dbReference type="CDD" id="cd00067">
    <property type="entry name" value="GAL4"/>
    <property type="match status" value="1"/>
</dbReference>
<dbReference type="GO" id="GO:0006351">
    <property type="term" value="P:DNA-templated transcription"/>
    <property type="evidence" value="ECO:0007669"/>
    <property type="project" value="InterPro"/>
</dbReference>
<dbReference type="PROSITE" id="PS00463">
    <property type="entry name" value="ZN2_CY6_FUNGAL_1"/>
    <property type="match status" value="1"/>
</dbReference>
<dbReference type="SMART" id="SM00066">
    <property type="entry name" value="GAL4"/>
    <property type="match status" value="1"/>
</dbReference>
<evidence type="ECO:0000256" key="1">
    <source>
        <dbReference type="ARBA" id="ARBA00022723"/>
    </source>
</evidence>
<feature type="compositionally biased region" description="Basic residues" evidence="3">
    <location>
        <begin position="56"/>
        <end position="65"/>
    </location>
</feature>
<dbReference type="GO" id="GO:0008270">
    <property type="term" value="F:zinc ion binding"/>
    <property type="evidence" value="ECO:0007669"/>
    <property type="project" value="InterPro"/>
</dbReference>
<feature type="compositionally biased region" description="Polar residues" evidence="3">
    <location>
        <begin position="70"/>
        <end position="87"/>
    </location>
</feature>
<dbReference type="Proteomes" id="UP000481861">
    <property type="component" value="Unassembled WGS sequence"/>
</dbReference>
<dbReference type="PROSITE" id="PS50048">
    <property type="entry name" value="ZN2_CY6_FUNGAL_2"/>
    <property type="match status" value="1"/>
</dbReference>
<evidence type="ECO:0000259" key="4">
    <source>
        <dbReference type="PROSITE" id="PS50048"/>
    </source>
</evidence>
<dbReference type="CDD" id="cd12148">
    <property type="entry name" value="fungal_TF_MHR"/>
    <property type="match status" value="1"/>
</dbReference>
<proteinExistence type="predicted"/>
<dbReference type="SUPFAM" id="SSF57701">
    <property type="entry name" value="Zn2/Cys6 DNA-binding domain"/>
    <property type="match status" value="1"/>
</dbReference>
<keyword evidence="6" id="KW-1185">Reference proteome</keyword>
<dbReference type="InterPro" id="IPR036864">
    <property type="entry name" value="Zn2-C6_fun-type_DNA-bd_sf"/>
</dbReference>
<evidence type="ECO:0000313" key="5">
    <source>
        <dbReference type="EMBL" id="KAF2877233.1"/>
    </source>
</evidence>
<sequence>METTTATERVIYSKRKSIRRVPLACIQCRLRKVRCDATQPACMRCQTDEKQCEYHKSRRGGRPRRPLALSLQSTVEDPPSSEVSPQWVETLSTATDSNSSGLGSAASSSHSVSDLFEIIASIDSFTFGGTHLRSTQVDQLLTQYYAYFHASHPCVLPRWSLLLKLTDCSDARDFLLPVLLYIGSIFTHTVDTAPLAGAAQQAIEQGRNRAGSTGPFYIQALTLYSIGVYWSNEPERGRTLLNEAIRGAVAPGMQKADYAAQHGSGDPVLEESWRRTWWTIYITDAHIAGSTHSFPTQTAQVKITTKLPCEEHLYESGNIPPPSTLRDYDMREFTDTEFSSFAQLIGFTHGINRVLATRRLLDTENAKVVCANADTMMTAWCSLLPRSKKRLLRDDGSVDELLFKANILMHTYIVDLHRSLSTLSFFPIESISKCAPPPPPTTLHLLTPDTDADADAATHTAKALHAISKLHALLTLPTRFSTHTPFIICMIANMTIAHLSACHYLFREPQLAHEREKIRLNMGVLKMLGEWWPSGEREYRDLGVVAREILGLRDEEVVVVGEVGMAGGGLELGLGWEFDVDWTCDGFGSLGEGFGLDLRST</sequence>
<protein>
    <recommendedName>
        <fullName evidence="4">Zn(2)-C6 fungal-type domain-containing protein</fullName>
    </recommendedName>
</protein>